<dbReference type="Proteomes" id="UP000464378">
    <property type="component" value="Chromosome"/>
</dbReference>
<dbReference type="KEGG" id="tim:GMBLW1_03330"/>
<dbReference type="AlphaFoldDB" id="A0A6C2YQJ6"/>
<gene>
    <name evidence="1" type="ORF">GMBLW1_03330</name>
</gene>
<dbReference type="RefSeq" id="WP_162658799.1">
    <property type="nucleotide sequence ID" value="NZ_LR593887.1"/>
</dbReference>
<evidence type="ECO:0000313" key="1">
    <source>
        <dbReference type="EMBL" id="VIP03627.1"/>
    </source>
</evidence>
<proteinExistence type="predicted"/>
<evidence type="ECO:0000313" key="2">
    <source>
        <dbReference type="Proteomes" id="UP000464378"/>
    </source>
</evidence>
<protein>
    <submittedName>
        <fullName evidence="1">Uncharacterized protein</fullName>
    </submittedName>
</protein>
<name>A0A6C2YQJ6_9BACT</name>
<keyword evidence="2" id="KW-1185">Reference proteome</keyword>
<reference evidence="1" key="1">
    <citation type="submission" date="2019-04" db="EMBL/GenBank/DDBJ databases">
        <authorList>
            <consortium name="Science for Life Laboratories"/>
        </authorList>
    </citation>
    <scope>NUCLEOTIDE SEQUENCE</scope>
    <source>
        <strain evidence="1">MBLW1</strain>
    </source>
</reference>
<dbReference type="EMBL" id="LR593887">
    <property type="protein sequence ID" value="VTS04622.1"/>
    <property type="molecule type" value="Genomic_DNA"/>
</dbReference>
<dbReference type="InParanoid" id="A0A6C2YQJ6"/>
<dbReference type="EMBL" id="LR586016">
    <property type="protein sequence ID" value="VIP03627.1"/>
    <property type="molecule type" value="Genomic_DNA"/>
</dbReference>
<organism evidence="1">
    <name type="scientific">Tuwongella immobilis</name>
    <dbReference type="NCBI Taxonomy" id="692036"/>
    <lineage>
        <taxon>Bacteria</taxon>
        <taxon>Pseudomonadati</taxon>
        <taxon>Planctomycetota</taxon>
        <taxon>Planctomycetia</taxon>
        <taxon>Gemmatales</taxon>
        <taxon>Gemmataceae</taxon>
        <taxon>Tuwongella</taxon>
    </lineage>
</organism>
<accession>A0A6C2YQJ6</accession>
<sequence length="312" mass="34144">MTTRDSIPFSIILPVLNGELLFVSGAVLDSGAIASRLGMLDGSRSFDGWNAGGSIGSSRVILDFKTGVKMSDSLFLVRKAMWSSSNATCLATLLPDFRNPTTPDRALSGVGSLPGLYSVPFQWEFAPHLRDPSMSKRDEDFVREAAFRSQSYIVTGDVERLKPPCLLIPDQGEQHDEFEVIIQINANSLFHFAGFQSWIWLLSIGKYLYGDFLGLVDDQTVQLARRLSPIEGDCIPFVTDMTNATVGVVVLGNRLAENRFSARIIAVGDKPSIKVGSVLKTIASGMLDDIRYLINLDLCTIEEICKSPSPDS</sequence>